<feature type="non-terminal residue" evidence="2">
    <location>
        <position position="50"/>
    </location>
</feature>
<feature type="region of interest" description="Disordered" evidence="1">
    <location>
        <begin position="31"/>
        <end position="50"/>
    </location>
</feature>
<keyword evidence="3" id="KW-1185">Reference proteome</keyword>
<accession>A0AAV4XG08</accession>
<dbReference type="AlphaFoldDB" id="A0AAV4XG08"/>
<dbReference type="EMBL" id="BPLR01017727">
    <property type="protein sequence ID" value="GIY93970.1"/>
    <property type="molecule type" value="Genomic_DNA"/>
</dbReference>
<proteinExistence type="predicted"/>
<sequence>MNVVHTLFPHKTEVELKVKILIEKLQSFSMNESPSIETPHKDGFLGSQDD</sequence>
<comment type="caution">
    <text evidence="2">The sequence shown here is derived from an EMBL/GenBank/DDBJ whole genome shotgun (WGS) entry which is preliminary data.</text>
</comment>
<organism evidence="2 3">
    <name type="scientific">Caerostris extrusa</name>
    <name type="common">Bark spider</name>
    <name type="synonym">Caerostris bankana</name>
    <dbReference type="NCBI Taxonomy" id="172846"/>
    <lineage>
        <taxon>Eukaryota</taxon>
        <taxon>Metazoa</taxon>
        <taxon>Ecdysozoa</taxon>
        <taxon>Arthropoda</taxon>
        <taxon>Chelicerata</taxon>
        <taxon>Arachnida</taxon>
        <taxon>Araneae</taxon>
        <taxon>Araneomorphae</taxon>
        <taxon>Entelegynae</taxon>
        <taxon>Araneoidea</taxon>
        <taxon>Araneidae</taxon>
        <taxon>Caerostris</taxon>
    </lineage>
</organism>
<gene>
    <name evidence="2" type="ORF">CEXT_781651</name>
</gene>
<evidence type="ECO:0000313" key="2">
    <source>
        <dbReference type="EMBL" id="GIY93970.1"/>
    </source>
</evidence>
<name>A0AAV4XG08_CAEEX</name>
<evidence type="ECO:0000313" key="3">
    <source>
        <dbReference type="Proteomes" id="UP001054945"/>
    </source>
</evidence>
<reference evidence="2 3" key="1">
    <citation type="submission" date="2021-06" db="EMBL/GenBank/DDBJ databases">
        <title>Caerostris extrusa draft genome.</title>
        <authorList>
            <person name="Kono N."/>
            <person name="Arakawa K."/>
        </authorList>
    </citation>
    <scope>NUCLEOTIDE SEQUENCE [LARGE SCALE GENOMIC DNA]</scope>
</reference>
<dbReference type="Proteomes" id="UP001054945">
    <property type="component" value="Unassembled WGS sequence"/>
</dbReference>
<evidence type="ECO:0000256" key="1">
    <source>
        <dbReference type="SAM" id="MobiDB-lite"/>
    </source>
</evidence>
<protein>
    <submittedName>
        <fullName evidence="2">Uncharacterized protein</fullName>
    </submittedName>
</protein>